<dbReference type="Pfam" id="PF01029">
    <property type="entry name" value="NusB"/>
    <property type="match status" value="1"/>
</dbReference>
<dbReference type="NCBIfam" id="TIGR01951">
    <property type="entry name" value="nusB"/>
    <property type="match status" value="1"/>
</dbReference>
<dbReference type="EMBL" id="JAAIWM010000002">
    <property type="protein sequence ID" value="NEY71557.1"/>
    <property type="molecule type" value="Genomic_DNA"/>
</dbReference>
<keyword evidence="4 6" id="KW-0805">Transcription regulation</keyword>
<dbReference type="InterPro" id="IPR011605">
    <property type="entry name" value="NusB_fam"/>
</dbReference>
<protein>
    <recommendedName>
        <fullName evidence="6">Transcription antitermination protein NusB</fullName>
    </recommendedName>
    <alternativeName>
        <fullName evidence="6">Antitermination factor NusB</fullName>
    </alternativeName>
</protein>
<dbReference type="Gene3D" id="1.10.940.10">
    <property type="entry name" value="NusB-like"/>
    <property type="match status" value="1"/>
</dbReference>
<dbReference type="Proteomes" id="UP000481043">
    <property type="component" value="Unassembled WGS sequence"/>
</dbReference>
<dbReference type="GO" id="GO:0003723">
    <property type="term" value="F:RNA binding"/>
    <property type="evidence" value="ECO:0007669"/>
    <property type="project" value="UniProtKB-UniRule"/>
</dbReference>
<dbReference type="GO" id="GO:0005829">
    <property type="term" value="C:cytosol"/>
    <property type="evidence" value="ECO:0007669"/>
    <property type="project" value="TreeGrafter"/>
</dbReference>
<feature type="domain" description="NusB/RsmB/TIM44" evidence="7">
    <location>
        <begin position="4"/>
        <end position="125"/>
    </location>
</feature>
<organism evidence="8 9">
    <name type="scientific">Bacillus mesophilus</name>
    <dbReference type="NCBI Taxonomy" id="1808955"/>
    <lineage>
        <taxon>Bacteria</taxon>
        <taxon>Bacillati</taxon>
        <taxon>Bacillota</taxon>
        <taxon>Bacilli</taxon>
        <taxon>Bacillales</taxon>
        <taxon>Bacillaceae</taxon>
        <taxon>Bacillus</taxon>
    </lineage>
</organism>
<sequence length="131" mass="15012">MNRRQAREKALQVLFQLDLNEQEPQTAINNVLEEEEGNPFLDELVFGTTSHKEEIDTLLRSNLENWTIERIGNVDRAILRLAIYEMQFEPNIPINVTLNEAIELAKTFGDDDSGKFINSVLSKVKDQLPAK</sequence>
<evidence type="ECO:0000256" key="3">
    <source>
        <dbReference type="ARBA" id="ARBA00022884"/>
    </source>
</evidence>
<evidence type="ECO:0000256" key="2">
    <source>
        <dbReference type="ARBA" id="ARBA00022814"/>
    </source>
</evidence>
<dbReference type="HAMAP" id="MF_00073">
    <property type="entry name" value="NusB"/>
    <property type="match status" value="1"/>
</dbReference>
<comment type="function">
    <text evidence="6">Involved in transcription antitermination. Required for transcription of ribosomal RNA (rRNA) genes. Binds specifically to the boxA antiterminator sequence of the ribosomal RNA (rrn) operons.</text>
</comment>
<comment type="similarity">
    <text evidence="1 6">Belongs to the NusB family.</text>
</comment>
<keyword evidence="5 6" id="KW-0804">Transcription</keyword>
<evidence type="ECO:0000256" key="5">
    <source>
        <dbReference type="ARBA" id="ARBA00023163"/>
    </source>
</evidence>
<dbReference type="InterPro" id="IPR035926">
    <property type="entry name" value="NusB-like_sf"/>
</dbReference>
<keyword evidence="3 6" id="KW-0694">RNA-binding</keyword>
<evidence type="ECO:0000313" key="8">
    <source>
        <dbReference type="EMBL" id="NEY71557.1"/>
    </source>
</evidence>
<dbReference type="SUPFAM" id="SSF48013">
    <property type="entry name" value="NusB-like"/>
    <property type="match status" value="1"/>
</dbReference>
<dbReference type="RefSeq" id="WP_163179472.1">
    <property type="nucleotide sequence ID" value="NZ_JAAIWM010000002.1"/>
</dbReference>
<accession>A0A6M0Q597</accession>
<dbReference type="GO" id="GO:0006353">
    <property type="term" value="P:DNA-templated transcription termination"/>
    <property type="evidence" value="ECO:0007669"/>
    <property type="project" value="UniProtKB-UniRule"/>
</dbReference>
<comment type="caution">
    <text evidence="8">The sequence shown here is derived from an EMBL/GenBank/DDBJ whole genome shotgun (WGS) entry which is preliminary data.</text>
</comment>
<evidence type="ECO:0000259" key="7">
    <source>
        <dbReference type="Pfam" id="PF01029"/>
    </source>
</evidence>
<dbReference type="AlphaFoldDB" id="A0A6M0Q597"/>
<dbReference type="PANTHER" id="PTHR11078:SF3">
    <property type="entry name" value="ANTITERMINATION NUSB DOMAIN-CONTAINING PROTEIN"/>
    <property type="match status" value="1"/>
</dbReference>
<name>A0A6M0Q597_9BACI</name>
<keyword evidence="2 6" id="KW-0889">Transcription antitermination</keyword>
<evidence type="ECO:0000256" key="1">
    <source>
        <dbReference type="ARBA" id="ARBA00005952"/>
    </source>
</evidence>
<gene>
    <name evidence="6 8" type="primary">nusB</name>
    <name evidence="8" type="ORF">G4D63_07340</name>
</gene>
<proteinExistence type="inferred from homology"/>
<evidence type="ECO:0000313" key="9">
    <source>
        <dbReference type="Proteomes" id="UP000481043"/>
    </source>
</evidence>
<evidence type="ECO:0000256" key="4">
    <source>
        <dbReference type="ARBA" id="ARBA00023015"/>
    </source>
</evidence>
<reference evidence="8 9" key="1">
    <citation type="submission" date="2020-02" db="EMBL/GenBank/DDBJ databases">
        <title>Bacillus aquiflavi sp. nov., isolated from yellow water of strong flavor Chinese baijiu in Yibin region of China.</title>
        <authorList>
            <person name="Xie J."/>
        </authorList>
    </citation>
    <scope>NUCLEOTIDE SEQUENCE [LARGE SCALE GENOMIC DNA]</scope>
    <source>
        <strain evidence="8 9">SA4</strain>
    </source>
</reference>
<dbReference type="CDD" id="cd00619">
    <property type="entry name" value="Terminator_NusB"/>
    <property type="match status" value="1"/>
</dbReference>
<keyword evidence="9" id="KW-1185">Reference proteome</keyword>
<evidence type="ECO:0000256" key="6">
    <source>
        <dbReference type="HAMAP-Rule" id="MF_00073"/>
    </source>
</evidence>
<dbReference type="PANTHER" id="PTHR11078">
    <property type="entry name" value="N UTILIZATION SUBSTANCE PROTEIN B-RELATED"/>
    <property type="match status" value="1"/>
</dbReference>
<dbReference type="GO" id="GO:0031564">
    <property type="term" value="P:transcription antitermination"/>
    <property type="evidence" value="ECO:0007669"/>
    <property type="project" value="UniProtKB-KW"/>
</dbReference>
<dbReference type="InterPro" id="IPR006027">
    <property type="entry name" value="NusB_RsmB_TIM44"/>
</dbReference>